<protein>
    <submittedName>
        <fullName evidence="1">Uncharacterized protein</fullName>
    </submittedName>
</protein>
<comment type="caution">
    <text evidence="1">The sequence shown here is derived from an EMBL/GenBank/DDBJ whole genome shotgun (WGS) entry which is preliminary data.</text>
</comment>
<dbReference type="EMBL" id="NMUH01014193">
    <property type="protein sequence ID" value="MQM22859.1"/>
    <property type="molecule type" value="Genomic_DNA"/>
</dbReference>
<evidence type="ECO:0000313" key="1">
    <source>
        <dbReference type="EMBL" id="MQM22859.1"/>
    </source>
</evidence>
<proteinExistence type="predicted"/>
<evidence type="ECO:0000313" key="2">
    <source>
        <dbReference type="Proteomes" id="UP000652761"/>
    </source>
</evidence>
<reference evidence="1" key="1">
    <citation type="submission" date="2017-07" db="EMBL/GenBank/DDBJ databases">
        <title>Taro Niue Genome Assembly and Annotation.</title>
        <authorList>
            <person name="Atibalentja N."/>
            <person name="Keating K."/>
            <person name="Fields C.J."/>
        </authorList>
    </citation>
    <scope>NUCLEOTIDE SEQUENCE</scope>
    <source>
        <strain evidence="1">Niue_2</strain>
        <tissue evidence="1">Leaf</tissue>
    </source>
</reference>
<sequence length="199" mass="22393">MPPLGVYTVYFYSTDGAERAWRTRNTDGSESLSPQHEGARGRELGELSRSLAIEALKPEVGGSSAAQEEKSLIVSFEPVYLRCSKLVNLEASWSLVNLSEDFRSYLDLPELSAISRDSRHVQGFLSLFDNPKTWGGLPYRLRIFSSLIDFPRCFCRFMAFLGHSCHFLAFSDFPAVFWLPGTFLPFPGFLGHPWQVGLT</sequence>
<organism evidence="1 2">
    <name type="scientific">Colocasia esculenta</name>
    <name type="common">Wild taro</name>
    <name type="synonym">Arum esculentum</name>
    <dbReference type="NCBI Taxonomy" id="4460"/>
    <lineage>
        <taxon>Eukaryota</taxon>
        <taxon>Viridiplantae</taxon>
        <taxon>Streptophyta</taxon>
        <taxon>Embryophyta</taxon>
        <taxon>Tracheophyta</taxon>
        <taxon>Spermatophyta</taxon>
        <taxon>Magnoliopsida</taxon>
        <taxon>Liliopsida</taxon>
        <taxon>Araceae</taxon>
        <taxon>Aroideae</taxon>
        <taxon>Colocasieae</taxon>
        <taxon>Colocasia</taxon>
    </lineage>
</organism>
<keyword evidence="2" id="KW-1185">Reference proteome</keyword>
<gene>
    <name evidence="1" type="ORF">Taro_055918</name>
</gene>
<accession>A0A843XSL1</accession>
<dbReference type="Proteomes" id="UP000652761">
    <property type="component" value="Unassembled WGS sequence"/>
</dbReference>
<name>A0A843XSL1_COLES</name>
<dbReference type="AlphaFoldDB" id="A0A843XSL1"/>